<accession>A0A699I7D2</accession>
<protein>
    <submittedName>
        <fullName evidence="3">Uncharacterized protein</fullName>
    </submittedName>
</protein>
<evidence type="ECO:0000313" key="3">
    <source>
        <dbReference type="EMBL" id="GEZ29911.1"/>
    </source>
</evidence>
<organism evidence="3">
    <name type="scientific">Tanacetum cinerariifolium</name>
    <name type="common">Dalmatian daisy</name>
    <name type="synonym">Chrysanthemum cinerariifolium</name>
    <dbReference type="NCBI Taxonomy" id="118510"/>
    <lineage>
        <taxon>Eukaryota</taxon>
        <taxon>Viridiplantae</taxon>
        <taxon>Streptophyta</taxon>
        <taxon>Embryophyta</taxon>
        <taxon>Tracheophyta</taxon>
        <taxon>Spermatophyta</taxon>
        <taxon>Magnoliopsida</taxon>
        <taxon>eudicotyledons</taxon>
        <taxon>Gunneridae</taxon>
        <taxon>Pentapetalae</taxon>
        <taxon>asterids</taxon>
        <taxon>campanulids</taxon>
        <taxon>Asterales</taxon>
        <taxon>Asteraceae</taxon>
        <taxon>Asteroideae</taxon>
        <taxon>Anthemideae</taxon>
        <taxon>Anthemidinae</taxon>
        <taxon>Tanacetum</taxon>
    </lineage>
</organism>
<dbReference type="CDD" id="cd22265">
    <property type="entry name" value="UDM1_RNF168"/>
    <property type="match status" value="1"/>
</dbReference>
<reference evidence="3" key="1">
    <citation type="journal article" date="2019" name="Sci. Rep.">
        <title>Draft genome of Tanacetum cinerariifolium, the natural source of mosquito coil.</title>
        <authorList>
            <person name="Yamashiro T."/>
            <person name="Shiraishi A."/>
            <person name="Satake H."/>
            <person name="Nakayama K."/>
        </authorList>
    </citation>
    <scope>NUCLEOTIDE SEQUENCE</scope>
</reference>
<feature type="non-terminal residue" evidence="3">
    <location>
        <position position="1"/>
    </location>
</feature>
<feature type="compositionally biased region" description="Polar residues" evidence="2">
    <location>
        <begin position="264"/>
        <end position="280"/>
    </location>
</feature>
<sequence length="476" mass="53827">VSGVRCTLGTQSREIGDQVVCILPFGYSLWICFLDTPFEYAFRGSFFYPSPQCYYELSRTYLPISSVRLEPVNHVRDILPQSKHISHHQPVPCFLQAQQAGSLVLLRTPYGKRRPRKNFNEFCTSLKHWKVRFFLINRRVIPDAMPWRHKNSSMVDPLPTSVRAEDIHRLCESIIDVRPVHPAMLYEISLTTIWKHVGYHTVLKDGEGNASLNFSSFPCLGVHIGKGTALVANKVVAQHTTTPLPPGSQITEKSDYQKVFEQSEPNNSTCSVSGTRHSASPLTTIIPNDTNPTPGGWNLTLESPNRPKGDTENSLDNAKNDTEDTHAHFDGDGLYHDKRYEHIYRNILFRLRAEFFLQQFRPSGSSLQANVSPPASFVPVWNLTTYSILNDDESCRDMMINLGSSISLIVHVKMFSIGHLGCVGKEETLIEKLVAVEKEKDKLLDKNREQEEQIRRLEETLASKTSSLSEAESADR</sequence>
<proteinExistence type="predicted"/>
<dbReference type="AlphaFoldDB" id="A0A699I7D2"/>
<dbReference type="EMBL" id="BKCJ010262591">
    <property type="protein sequence ID" value="GEZ29911.1"/>
    <property type="molecule type" value="Genomic_DNA"/>
</dbReference>
<name>A0A699I7D2_TANCI</name>
<feature type="region of interest" description="Disordered" evidence="2">
    <location>
        <begin position="264"/>
        <end position="326"/>
    </location>
</feature>
<feature type="compositionally biased region" description="Low complexity" evidence="2">
    <location>
        <begin position="281"/>
        <end position="294"/>
    </location>
</feature>
<comment type="caution">
    <text evidence="3">The sequence shown here is derived from an EMBL/GenBank/DDBJ whole genome shotgun (WGS) entry which is preliminary data.</text>
</comment>
<evidence type="ECO:0000256" key="2">
    <source>
        <dbReference type="SAM" id="MobiDB-lite"/>
    </source>
</evidence>
<gene>
    <name evidence="3" type="ORF">Tci_501884</name>
</gene>
<evidence type="ECO:0000256" key="1">
    <source>
        <dbReference type="SAM" id="Coils"/>
    </source>
</evidence>
<keyword evidence="1" id="KW-0175">Coiled coil</keyword>
<feature type="coiled-coil region" evidence="1">
    <location>
        <begin position="426"/>
        <end position="474"/>
    </location>
</feature>